<evidence type="ECO:0000313" key="2">
    <source>
        <dbReference type="EMBL" id="TNN44837.1"/>
    </source>
</evidence>
<name>A0A4Z2FU93_9TELE</name>
<protein>
    <submittedName>
        <fullName evidence="2">Uncharacterized protein</fullName>
    </submittedName>
</protein>
<feature type="region of interest" description="Disordered" evidence="1">
    <location>
        <begin position="65"/>
        <end position="98"/>
    </location>
</feature>
<evidence type="ECO:0000313" key="3">
    <source>
        <dbReference type="Proteomes" id="UP000314294"/>
    </source>
</evidence>
<evidence type="ECO:0000256" key="1">
    <source>
        <dbReference type="SAM" id="MobiDB-lite"/>
    </source>
</evidence>
<dbReference type="EMBL" id="SRLO01000881">
    <property type="protein sequence ID" value="TNN44837.1"/>
    <property type="molecule type" value="Genomic_DNA"/>
</dbReference>
<keyword evidence="3" id="KW-1185">Reference proteome</keyword>
<reference evidence="2 3" key="1">
    <citation type="submission" date="2019-03" db="EMBL/GenBank/DDBJ databases">
        <title>First draft genome of Liparis tanakae, snailfish: a comprehensive survey of snailfish specific genes.</title>
        <authorList>
            <person name="Kim W."/>
            <person name="Song I."/>
            <person name="Jeong J.-H."/>
            <person name="Kim D."/>
            <person name="Kim S."/>
            <person name="Ryu S."/>
            <person name="Song J.Y."/>
            <person name="Lee S.K."/>
        </authorList>
    </citation>
    <scope>NUCLEOTIDE SEQUENCE [LARGE SCALE GENOMIC DNA]</scope>
    <source>
        <tissue evidence="2">Muscle</tissue>
    </source>
</reference>
<organism evidence="2 3">
    <name type="scientific">Liparis tanakae</name>
    <name type="common">Tanaka's snailfish</name>
    <dbReference type="NCBI Taxonomy" id="230148"/>
    <lineage>
        <taxon>Eukaryota</taxon>
        <taxon>Metazoa</taxon>
        <taxon>Chordata</taxon>
        <taxon>Craniata</taxon>
        <taxon>Vertebrata</taxon>
        <taxon>Euteleostomi</taxon>
        <taxon>Actinopterygii</taxon>
        <taxon>Neopterygii</taxon>
        <taxon>Teleostei</taxon>
        <taxon>Neoteleostei</taxon>
        <taxon>Acanthomorphata</taxon>
        <taxon>Eupercaria</taxon>
        <taxon>Perciformes</taxon>
        <taxon>Cottioidei</taxon>
        <taxon>Cottales</taxon>
        <taxon>Liparidae</taxon>
        <taxon>Liparis</taxon>
    </lineage>
</organism>
<sequence>MEEKLKVPRAVMSSESCESCKQQSQALTDVLCVNHTSPPTVFLQSVLNEESFLNEEHLYNNAERLAHRHGPHNTSVSSPKSLRRAKRSNTDDMGKVGSKRADAAPALVWLGSVPTANLIRHRATTYPSSLIVHRATHFHIPAISCVGSSALAQAGSVHADCDGQHEFPPTKTLM</sequence>
<proteinExistence type="predicted"/>
<gene>
    <name evidence="2" type="ORF">EYF80_044955</name>
</gene>
<dbReference type="AlphaFoldDB" id="A0A4Z2FU93"/>
<accession>A0A4Z2FU93</accession>
<comment type="caution">
    <text evidence="2">The sequence shown here is derived from an EMBL/GenBank/DDBJ whole genome shotgun (WGS) entry which is preliminary data.</text>
</comment>
<feature type="compositionally biased region" description="Basic and acidic residues" evidence="1">
    <location>
        <begin position="88"/>
        <end position="98"/>
    </location>
</feature>
<dbReference type="Proteomes" id="UP000314294">
    <property type="component" value="Unassembled WGS sequence"/>
</dbReference>